<gene>
    <name evidence="2" type="ORF">NA57DRAFT_76314</name>
</gene>
<accession>A0A9P4ICL2</accession>
<keyword evidence="3" id="KW-1185">Reference proteome</keyword>
<evidence type="ECO:0000256" key="1">
    <source>
        <dbReference type="SAM" id="MobiDB-lite"/>
    </source>
</evidence>
<feature type="compositionally biased region" description="Polar residues" evidence="1">
    <location>
        <begin position="126"/>
        <end position="135"/>
    </location>
</feature>
<name>A0A9P4ICL2_9PEZI</name>
<dbReference type="EMBL" id="ML978126">
    <property type="protein sequence ID" value="KAF2099080.1"/>
    <property type="molecule type" value="Genomic_DNA"/>
</dbReference>
<organism evidence="2 3">
    <name type="scientific">Rhizodiscina lignyota</name>
    <dbReference type="NCBI Taxonomy" id="1504668"/>
    <lineage>
        <taxon>Eukaryota</taxon>
        <taxon>Fungi</taxon>
        <taxon>Dikarya</taxon>
        <taxon>Ascomycota</taxon>
        <taxon>Pezizomycotina</taxon>
        <taxon>Dothideomycetes</taxon>
        <taxon>Pleosporomycetidae</taxon>
        <taxon>Aulographales</taxon>
        <taxon>Rhizodiscinaceae</taxon>
        <taxon>Rhizodiscina</taxon>
    </lineage>
</organism>
<evidence type="ECO:0000313" key="3">
    <source>
        <dbReference type="Proteomes" id="UP000799772"/>
    </source>
</evidence>
<sequence length="135" mass="15529">MASDMLARLNEKEAQAKALRAQVNENLSPRQRHIIRTRMRIETLETVIEREQFYSQLFEAYGAYLKSEPRDLAGGGQWIPEGDPLDEYNKLKTILTSLDPRYVKEVESRQANERKLLDQLQEDNKAGNTTSTSSD</sequence>
<dbReference type="Proteomes" id="UP000799772">
    <property type="component" value="Unassembled WGS sequence"/>
</dbReference>
<protein>
    <submittedName>
        <fullName evidence="2">Uncharacterized protein</fullName>
    </submittedName>
</protein>
<proteinExistence type="predicted"/>
<dbReference type="AlphaFoldDB" id="A0A9P4ICL2"/>
<feature type="compositionally biased region" description="Basic and acidic residues" evidence="1">
    <location>
        <begin position="108"/>
        <end position="125"/>
    </location>
</feature>
<feature type="region of interest" description="Disordered" evidence="1">
    <location>
        <begin position="108"/>
        <end position="135"/>
    </location>
</feature>
<reference evidence="2" key="1">
    <citation type="journal article" date="2020" name="Stud. Mycol.">
        <title>101 Dothideomycetes genomes: a test case for predicting lifestyles and emergence of pathogens.</title>
        <authorList>
            <person name="Haridas S."/>
            <person name="Albert R."/>
            <person name="Binder M."/>
            <person name="Bloem J."/>
            <person name="Labutti K."/>
            <person name="Salamov A."/>
            <person name="Andreopoulos B."/>
            <person name="Baker S."/>
            <person name="Barry K."/>
            <person name="Bills G."/>
            <person name="Bluhm B."/>
            <person name="Cannon C."/>
            <person name="Castanera R."/>
            <person name="Culley D."/>
            <person name="Daum C."/>
            <person name="Ezra D."/>
            <person name="Gonzalez J."/>
            <person name="Henrissat B."/>
            <person name="Kuo A."/>
            <person name="Liang C."/>
            <person name="Lipzen A."/>
            <person name="Lutzoni F."/>
            <person name="Magnuson J."/>
            <person name="Mondo S."/>
            <person name="Nolan M."/>
            <person name="Ohm R."/>
            <person name="Pangilinan J."/>
            <person name="Park H.-J."/>
            <person name="Ramirez L."/>
            <person name="Alfaro M."/>
            <person name="Sun H."/>
            <person name="Tritt A."/>
            <person name="Yoshinaga Y."/>
            <person name="Zwiers L.-H."/>
            <person name="Turgeon B."/>
            <person name="Goodwin S."/>
            <person name="Spatafora J."/>
            <person name="Crous P."/>
            <person name="Grigoriev I."/>
        </authorList>
    </citation>
    <scope>NUCLEOTIDE SEQUENCE</scope>
    <source>
        <strain evidence="2">CBS 133067</strain>
    </source>
</reference>
<evidence type="ECO:0000313" key="2">
    <source>
        <dbReference type="EMBL" id="KAF2099080.1"/>
    </source>
</evidence>
<comment type="caution">
    <text evidence="2">The sequence shown here is derived from an EMBL/GenBank/DDBJ whole genome shotgun (WGS) entry which is preliminary data.</text>
</comment>